<keyword evidence="2 3" id="KW-0040">ANK repeat</keyword>
<dbReference type="SMART" id="SM00248">
    <property type="entry name" value="ANK"/>
    <property type="match status" value="3"/>
</dbReference>
<keyword evidence="5" id="KW-1185">Reference proteome</keyword>
<evidence type="ECO:0000256" key="3">
    <source>
        <dbReference type="PROSITE-ProRule" id="PRU00023"/>
    </source>
</evidence>
<accession>A0A1S8X2N2</accession>
<evidence type="ECO:0000256" key="1">
    <source>
        <dbReference type="ARBA" id="ARBA00022737"/>
    </source>
</evidence>
<sequence length="203" mass="22524">MAFLTTTPEFISYTVGLSGSRFLESPAYPVQSALHWIPWRMTTSGAAVSRLAFYDALVNNSLVELKRCVKLRKIDLNVRLSNVRKRNRTDLCPVHLVIYKGYLAMLHYLIQNGINVHQATLTLQSRAVHFAALRHQVPCLQMLLNTDAQMNALDTVGNTPLHYAAEDGDRALLSLLLNNGTSVDSQDITNKTSLMRAAGSGKL</sequence>
<dbReference type="Proteomes" id="UP000243686">
    <property type="component" value="Unassembled WGS sequence"/>
</dbReference>
<reference evidence="4 5" key="1">
    <citation type="submission" date="2015-03" db="EMBL/GenBank/DDBJ databases">
        <title>Draft genome of the nematode, Opisthorchis viverrini.</title>
        <authorList>
            <person name="Mitreva M."/>
        </authorList>
    </citation>
    <scope>NUCLEOTIDE SEQUENCE [LARGE SCALE GENOMIC DNA]</scope>
    <source>
        <strain evidence="4">Khon Kaen</strain>
    </source>
</reference>
<keyword evidence="1" id="KW-0677">Repeat</keyword>
<evidence type="ECO:0000313" key="5">
    <source>
        <dbReference type="Proteomes" id="UP000243686"/>
    </source>
</evidence>
<dbReference type="PROSITE" id="PS50297">
    <property type="entry name" value="ANK_REP_REGION"/>
    <property type="match status" value="1"/>
</dbReference>
<dbReference type="InterPro" id="IPR036770">
    <property type="entry name" value="Ankyrin_rpt-contain_sf"/>
</dbReference>
<dbReference type="EMBL" id="KV892344">
    <property type="protein sequence ID" value="OON20979.1"/>
    <property type="molecule type" value="Genomic_DNA"/>
</dbReference>
<feature type="repeat" description="ANK" evidence="3">
    <location>
        <begin position="156"/>
        <end position="188"/>
    </location>
</feature>
<evidence type="ECO:0000313" key="4">
    <source>
        <dbReference type="EMBL" id="OON20979.1"/>
    </source>
</evidence>
<proteinExistence type="predicted"/>
<protein>
    <submittedName>
        <fullName evidence="4">Ankyrin repeat protein</fullName>
    </submittedName>
</protein>
<evidence type="ECO:0000256" key="2">
    <source>
        <dbReference type="ARBA" id="ARBA00023043"/>
    </source>
</evidence>
<name>A0A1S8X2N2_OPIVI</name>
<gene>
    <name evidence="4" type="ORF">X801_03132</name>
</gene>
<dbReference type="InterPro" id="IPR050776">
    <property type="entry name" value="Ank_Repeat/CDKN_Inhibitor"/>
</dbReference>
<dbReference type="Gene3D" id="1.25.40.20">
    <property type="entry name" value="Ankyrin repeat-containing domain"/>
    <property type="match status" value="2"/>
</dbReference>
<dbReference type="SUPFAM" id="SSF48403">
    <property type="entry name" value="Ankyrin repeat"/>
    <property type="match status" value="1"/>
</dbReference>
<dbReference type="PANTHER" id="PTHR24201">
    <property type="entry name" value="ANK_REP_REGION DOMAIN-CONTAINING PROTEIN"/>
    <property type="match status" value="1"/>
</dbReference>
<organism evidence="4 5">
    <name type="scientific">Opisthorchis viverrini</name>
    <name type="common">Southeast Asian liver fluke</name>
    <dbReference type="NCBI Taxonomy" id="6198"/>
    <lineage>
        <taxon>Eukaryota</taxon>
        <taxon>Metazoa</taxon>
        <taxon>Spiralia</taxon>
        <taxon>Lophotrochozoa</taxon>
        <taxon>Platyhelminthes</taxon>
        <taxon>Trematoda</taxon>
        <taxon>Digenea</taxon>
        <taxon>Opisthorchiida</taxon>
        <taxon>Opisthorchiata</taxon>
        <taxon>Opisthorchiidae</taxon>
        <taxon>Opisthorchis</taxon>
    </lineage>
</organism>
<dbReference type="InterPro" id="IPR002110">
    <property type="entry name" value="Ankyrin_rpt"/>
</dbReference>
<dbReference type="AlphaFoldDB" id="A0A1S8X2N2"/>
<dbReference type="Pfam" id="PF12796">
    <property type="entry name" value="Ank_2"/>
    <property type="match status" value="1"/>
</dbReference>
<dbReference type="PROSITE" id="PS50088">
    <property type="entry name" value="ANK_REPEAT"/>
    <property type="match status" value="1"/>
</dbReference>